<dbReference type="Proteomes" id="UP000189733">
    <property type="component" value="Unassembled WGS sequence"/>
</dbReference>
<accession>A0A1T4WYB8</accession>
<dbReference type="SMART" id="SM00984">
    <property type="entry name" value="UDPG_MGDP_dh_C"/>
    <property type="match status" value="1"/>
</dbReference>
<dbReference type="GO" id="GO:0016628">
    <property type="term" value="F:oxidoreductase activity, acting on the CH-CH group of donors, NAD or NADP as acceptor"/>
    <property type="evidence" value="ECO:0007669"/>
    <property type="project" value="InterPro"/>
</dbReference>
<dbReference type="STRING" id="1121442.SAMN02745702_02795"/>
<dbReference type="InterPro" id="IPR036220">
    <property type="entry name" value="UDP-Glc/GDP-Man_DH_C_sf"/>
</dbReference>
<dbReference type="SUPFAM" id="SSF48179">
    <property type="entry name" value="6-phosphogluconate dehydrogenase C-terminal domain-like"/>
    <property type="match status" value="1"/>
</dbReference>
<dbReference type="AlphaFoldDB" id="A0A1T4WYB8"/>
<dbReference type="EMBL" id="FUYA01000012">
    <property type="protein sequence ID" value="SKA82383.1"/>
    <property type="molecule type" value="Genomic_DNA"/>
</dbReference>
<name>A0A1T4WYB8_9BACT</name>
<dbReference type="InterPro" id="IPR014027">
    <property type="entry name" value="UDP-Glc/GDP-Man_DH_C"/>
</dbReference>
<dbReference type="InterPro" id="IPR008927">
    <property type="entry name" value="6-PGluconate_DH-like_C_sf"/>
</dbReference>
<dbReference type="Pfam" id="PF03721">
    <property type="entry name" value="UDPG_MGDP_dh_N"/>
    <property type="match status" value="1"/>
</dbReference>
<dbReference type="PIRSF" id="PIRSF500136">
    <property type="entry name" value="UDP_ManNAc_DH"/>
    <property type="match status" value="1"/>
</dbReference>
<evidence type="ECO:0000259" key="5">
    <source>
        <dbReference type="SMART" id="SM00984"/>
    </source>
</evidence>
<dbReference type="InterPro" id="IPR028359">
    <property type="entry name" value="UDP_ManNAc/GlcNAc_DH"/>
</dbReference>
<dbReference type="NCBIfam" id="TIGR03026">
    <property type="entry name" value="NDP-sugDHase"/>
    <property type="match status" value="1"/>
</dbReference>
<keyword evidence="2" id="KW-0560">Oxidoreductase</keyword>
<dbReference type="RefSeq" id="WP_078686061.1">
    <property type="nucleotide sequence ID" value="NZ_FUYA01000012.1"/>
</dbReference>
<evidence type="ECO:0000256" key="3">
    <source>
        <dbReference type="ARBA" id="ARBA00023027"/>
    </source>
</evidence>
<dbReference type="InterPro" id="IPR014026">
    <property type="entry name" value="UDP-Glc/GDP-Man_DH_dimer"/>
</dbReference>
<sequence>MKNHLLPDTFDALRKKVAILGLGFVGAAMAAAVSNASKRNIPIYDVIGIDRPTELGKKRVNSINNGIFPFETTDIELKNAISKAHKYGNIYCATSHLLIAEADYIVVDINLDIQYQNDGTPYLDLSAFKEAVSSIGENMKPDALIVVETTVPPGTCEKVVLPIIDKEFKKRGINSTPNIAHSYERVMPGKQYYNSIINFWRVYSGINKASADLCEKFLRSFIHTDNFPLTRLKTTTASETAKVLENSYRAANIAFMEEWGRFAEQVGIDIFEVINAIRMRPTHSNIRQPGFGVGGYCLTKDPYFAKLAAKDLFGLNNLDFPFCTKAVSLNKKMPLVTLDALEKALGGLAGRKILVLGVSYRQDVGDTRYSPTEIFALKAISSGAELVFHDPLVTFWPELKTEVIQTYPEPKEFDTLLFTVGHKAYQDIDIPKWLNGAKPLIFDANNVLTEKQIATIQAYGCPLKMIGRG</sequence>
<keyword evidence="7" id="KW-1185">Reference proteome</keyword>
<dbReference type="Gene3D" id="3.40.50.720">
    <property type="entry name" value="NAD(P)-binding Rossmann-like Domain"/>
    <property type="match status" value="2"/>
</dbReference>
<dbReference type="Pfam" id="PF00984">
    <property type="entry name" value="UDPG_MGDP_dh"/>
    <property type="match status" value="1"/>
</dbReference>
<evidence type="ECO:0000313" key="6">
    <source>
        <dbReference type="EMBL" id="SKA82383.1"/>
    </source>
</evidence>
<dbReference type="OrthoDB" id="9803238at2"/>
<dbReference type="Pfam" id="PF03720">
    <property type="entry name" value="UDPG_MGDP_dh_C"/>
    <property type="match status" value="1"/>
</dbReference>
<dbReference type="GO" id="GO:0051287">
    <property type="term" value="F:NAD binding"/>
    <property type="evidence" value="ECO:0007669"/>
    <property type="project" value="InterPro"/>
</dbReference>
<dbReference type="PANTHER" id="PTHR43491:SF2">
    <property type="entry name" value="UDP-N-ACETYL-D-MANNOSAMINE DEHYDROGENASE"/>
    <property type="match status" value="1"/>
</dbReference>
<dbReference type="PIRSF" id="PIRSF000124">
    <property type="entry name" value="UDPglc_GDPman_dh"/>
    <property type="match status" value="1"/>
</dbReference>
<organism evidence="6 7">
    <name type="scientific">Desulfobaculum bizertense DSM 18034</name>
    <dbReference type="NCBI Taxonomy" id="1121442"/>
    <lineage>
        <taxon>Bacteria</taxon>
        <taxon>Pseudomonadati</taxon>
        <taxon>Thermodesulfobacteriota</taxon>
        <taxon>Desulfovibrionia</taxon>
        <taxon>Desulfovibrionales</taxon>
        <taxon>Desulfovibrionaceae</taxon>
        <taxon>Desulfobaculum</taxon>
    </lineage>
</organism>
<comment type="similarity">
    <text evidence="1 4">Belongs to the UDP-glucose/GDP-mannose dehydrogenase family.</text>
</comment>
<evidence type="ECO:0000256" key="1">
    <source>
        <dbReference type="ARBA" id="ARBA00006601"/>
    </source>
</evidence>
<dbReference type="PANTHER" id="PTHR43491">
    <property type="entry name" value="UDP-N-ACETYL-D-MANNOSAMINE DEHYDROGENASE"/>
    <property type="match status" value="1"/>
</dbReference>
<dbReference type="SUPFAM" id="SSF51735">
    <property type="entry name" value="NAD(P)-binding Rossmann-fold domains"/>
    <property type="match status" value="1"/>
</dbReference>
<dbReference type="GO" id="GO:0000271">
    <property type="term" value="P:polysaccharide biosynthetic process"/>
    <property type="evidence" value="ECO:0007669"/>
    <property type="project" value="InterPro"/>
</dbReference>
<protein>
    <submittedName>
        <fullName evidence="6">Nucleotide sugar dehydrogenase</fullName>
    </submittedName>
</protein>
<evidence type="ECO:0000313" key="7">
    <source>
        <dbReference type="Proteomes" id="UP000189733"/>
    </source>
</evidence>
<proteinExistence type="inferred from homology"/>
<evidence type="ECO:0000256" key="2">
    <source>
        <dbReference type="ARBA" id="ARBA00023002"/>
    </source>
</evidence>
<dbReference type="SUPFAM" id="SSF52413">
    <property type="entry name" value="UDP-glucose/GDP-mannose dehydrogenase C-terminal domain"/>
    <property type="match status" value="1"/>
</dbReference>
<dbReference type="InterPro" id="IPR017476">
    <property type="entry name" value="UDP-Glc/GDP-Man"/>
</dbReference>
<reference evidence="6 7" key="1">
    <citation type="submission" date="2017-02" db="EMBL/GenBank/DDBJ databases">
        <authorList>
            <person name="Peterson S.W."/>
        </authorList>
    </citation>
    <scope>NUCLEOTIDE SEQUENCE [LARGE SCALE GENOMIC DNA]</scope>
    <source>
        <strain evidence="6 7">DSM 18034</strain>
    </source>
</reference>
<dbReference type="InterPro" id="IPR036291">
    <property type="entry name" value="NAD(P)-bd_dom_sf"/>
</dbReference>
<gene>
    <name evidence="6" type="ORF">SAMN02745702_02795</name>
</gene>
<evidence type="ECO:0000256" key="4">
    <source>
        <dbReference type="PIRNR" id="PIRNR000124"/>
    </source>
</evidence>
<feature type="domain" description="UDP-glucose/GDP-mannose dehydrogenase C-terminal" evidence="5">
    <location>
        <begin position="354"/>
        <end position="450"/>
    </location>
</feature>
<keyword evidence="3" id="KW-0520">NAD</keyword>
<dbReference type="InterPro" id="IPR001732">
    <property type="entry name" value="UDP-Glc/GDP-Man_DH_N"/>
</dbReference>
<dbReference type="GO" id="GO:0016616">
    <property type="term" value="F:oxidoreductase activity, acting on the CH-OH group of donors, NAD or NADP as acceptor"/>
    <property type="evidence" value="ECO:0007669"/>
    <property type="project" value="InterPro"/>
</dbReference>